<evidence type="ECO:0000313" key="1">
    <source>
        <dbReference type="EMBL" id="RNA09533.1"/>
    </source>
</evidence>
<keyword evidence="2" id="KW-1185">Reference proteome</keyword>
<organism evidence="1 2">
    <name type="scientific">Brachionus plicatilis</name>
    <name type="common">Marine rotifer</name>
    <name type="synonym">Brachionus muelleri</name>
    <dbReference type="NCBI Taxonomy" id="10195"/>
    <lineage>
        <taxon>Eukaryota</taxon>
        <taxon>Metazoa</taxon>
        <taxon>Spiralia</taxon>
        <taxon>Gnathifera</taxon>
        <taxon>Rotifera</taxon>
        <taxon>Eurotatoria</taxon>
        <taxon>Monogononta</taxon>
        <taxon>Pseudotrocha</taxon>
        <taxon>Ploima</taxon>
        <taxon>Brachionidae</taxon>
        <taxon>Brachionus</taxon>
    </lineage>
</organism>
<dbReference type="EMBL" id="REGN01006449">
    <property type="protein sequence ID" value="RNA09533.1"/>
    <property type="molecule type" value="Genomic_DNA"/>
</dbReference>
<protein>
    <submittedName>
        <fullName evidence="1">Uncharacterized protein</fullName>
    </submittedName>
</protein>
<comment type="caution">
    <text evidence="1">The sequence shown here is derived from an EMBL/GenBank/DDBJ whole genome shotgun (WGS) entry which is preliminary data.</text>
</comment>
<evidence type="ECO:0000313" key="2">
    <source>
        <dbReference type="Proteomes" id="UP000276133"/>
    </source>
</evidence>
<proteinExistence type="predicted"/>
<reference evidence="1 2" key="1">
    <citation type="journal article" date="2018" name="Sci. Rep.">
        <title>Genomic signatures of local adaptation to the degree of environmental predictability in rotifers.</title>
        <authorList>
            <person name="Franch-Gras L."/>
            <person name="Hahn C."/>
            <person name="Garcia-Roger E.M."/>
            <person name="Carmona M.J."/>
            <person name="Serra M."/>
            <person name="Gomez A."/>
        </authorList>
    </citation>
    <scope>NUCLEOTIDE SEQUENCE [LARGE SCALE GENOMIC DNA]</scope>
    <source>
        <strain evidence="1">HYR1</strain>
    </source>
</reference>
<dbReference type="Proteomes" id="UP000276133">
    <property type="component" value="Unassembled WGS sequence"/>
</dbReference>
<sequence>MNTIATMRPAEFGESGPVNRRVTICGSSTNMLKLNDAIESHFDIKNSWRILWENFNDMLEDFLTNIKLISIQYKDSDTKKYQNHSYHLWAKLVQRLTQRMNFSLPLFKKKLRGISNY</sequence>
<dbReference type="AlphaFoldDB" id="A0A3M7QE29"/>
<accession>A0A3M7QE29</accession>
<name>A0A3M7QE29_BRAPC</name>
<gene>
    <name evidence="1" type="ORF">BpHYR1_005806</name>
</gene>